<organism evidence="2 3">
    <name type="scientific">Triticum turgidum subsp. durum</name>
    <name type="common">Durum wheat</name>
    <name type="synonym">Triticum durum</name>
    <dbReference type="NCBI Taxonomy" id="4567"/>
    <lineage>
        <taxon>Eukaryota</taxon>
        <taxon>Viridiplantae</taxon>
        <taxon>Streptophyta</taxon>
        <taxon>Embryophyta</taxon>
        <taxon>Tracheophyta</taxon>
        <taxon>Spermatophyta</taxon>
        <taxon>Magnoliopsida</taxon>
        <taxon>Liliopsida</taxon>
        <taxon>Poales</taxon>
        <taxon>Poaceae</taxon>
        <taxon>BOP clade</taxon>
        <taxon>Pooideae</taxon>
        <taxon>Triticodae</taxon>
        <taxon>Triticeae</taxon>
        <taxon>Triticinae</taxon>
        <taxon>Triticum</taxon>
    </lineage>
</organism>
<reference evidence="2 3" key="1">
    <citation type="submission" date="2017-09" db="EMBL/GenBank/DDBJ databases">
        <authorList>
            <consortium name="International Durum Wheat Genome Sequencing Consortium (IDWGSC)"/>
            <person name="Milanesi L."/>
        </authorList>
    </citation>
    <scope>NUCLEOTIDE SEQUENCE [LARGE SCALE GENOMIC DNA]</scope>
    <source>
        <strain evidence="3">cv. Svevo</strain>
    </source>
</reference>
<protein>
    <submittedName>
        <fullName evidence="2">Uncharacterized protein</fullName>
    </submittedName>
</protein>
<keyword evidence="3" id="KW-1185">Reference proteome</keyword>
<dbReference type="Gramene" id="TRITD2Bv1G020520.3">
    <property type="protein sequence ID" value="TRITD2Bv1G020520.3"/>
    <property type="gene ID" value="TRITD2Bv1G020520"/>
</dbReference>
<dbReference type="AlphaFoldDB" id="A0A9R1RH99"/>
<evidence type="ECO:0000313" key="3">
    <source>
        <dbReference type="Proteomes" id="UP000324705"/>
    </source>
</evidence>
<gene>
    <name evidence="2" type="ORF">TRITD_2Bv1G020520</name>
</gene>
<proteinExistence type="predicted"/>
<name>A0A9R1RH99_TRITD</name>
<dbReference type="EMBL" id="LT934114">
    <property type="protein sequence ID" value="VAH41287.1"/>
    <property type="molecule type" value="Genomic_DNA"/>
</dbReference>
<accession>A0A9R1RH99</accession>
<evidence type="ECO:0000256" key="1">
    <source>
        <dbReference type="SAM" id="MobiDB-lite"/>
    </source>
</evidence>
<dbReference type="Proteomes" id="UP000324705">
    <property type="component" value="Chromosome 2B"/>
</dbReference>
<sequence length="88" mass="9335">MAHSVRAVHQREAADGGPWDRGAAVAGRRRRSKHEPGGPGDAARSRVMDLSARVHAAVAEGGSSDRDLHRLIDDLMEAAAAAARRTTM</sequence>
<evidence type="ECO:0000313" key="2">
    <source>
        <dbReference type="EMBL" id="VAH41287.1"/>
    </source>
</evidence>
<feature type="region of interest" description="Disordered" evidence="1">
    <location>
        <begin position="1"/>
        <end position="46"/>
    </location>
</feature>